<name>A0A7J9M9Q4_GOSSC</name>
<reference evidence="1 2" key="1">
    <citation type="journal article" date="2019" name="Genome Biol. Evol.">
        <title>Insights into the evolution of the New World diploid cottons (Gossypium, subgenus Houzingenia) based on genome sequencing.</title>
        <authorList>
            <person name="Grover C.E."/>
            <person name="Arick M.A. 2nd"/>
            <person name="Thrash A."/>
            <person name="Conover J.L."/>
            <person name="Sanders W.S."/>
            <person name="Peterson D.G."/>
            <person name="Frelichowski J.E."/>
            <person name="Scheffler J.A."/>
            <person name="Scheffler B.E."/>
            <person name="Wendel J.F."/>
        </authorList>
    </citation>
    <scope>NUCLEOTIDE SEQUENCE [LARGE SCALE GENOMIC DNA]</scope>
    <source>
        <strain evidence="1">1</strain>
        <tissue evidence="1">Leaf</tissue>
    </source>
</reference>
<dbReference type="OrthoDB" id="971592at2759"/>
<keyword evidence="2" id="KW-1185">Reference proteome</keyword>
<organism evidence="1 2">
    <name type="scientific">Gossypium schwendimanii</name>
    <name type="common">Cotton</name>
    <dbReference type="NCBI Taxonomy" id="34291"/>
    <lineage>
        <taxon>Eukaryota</taxon>
        <taxon>Viridiplantae</taxon>
        <taxon>Streptophyta</taxon>
        <taxon>Embryophyta</taxon>
        <taxon>Tracheophyta</taxon>
        <taxon>Spermatophyta</taxon>
        <taxon>Magnoliopsida</taxon>
        <taxon>eudicotyledons</taxon>
        <taxon>Gunneridae</taxon>
        <taxon>Pentapetalae</taxon>
        <taxon>rosids</taxon>
        <taxon>malvids</taxon>
        <taxon>Malvales</taxon>
        <taxon>Malvaceae</taxon>
        <taxon>Malvoideae</taxon>
        <taxon>Gossypium</taxon>
    </lineage>
</organism>
<evidence type="ECO:0000313" key="2">
    <source>
        <dbReference type="Proteomes" id="UP000593576"/>
    </source>
</evidence>
<evidence type="ECO:0000313" key="1">
    <source>
        <dbReference type="EMBL" id="MBA0867813.1"/>
    </source>
</evidence>
<comment type="caution">
    <text evidence="1">The sequence shown here is derived from an EMBL/GenBank/DDBJ whole genome shotgun (WGS) entry which is preliminary data.</text>
</comment>
<dbReference type="AlphaFoldDB" id="A0A7J9M9Q4"/>
<proteinExistence type="predicted"/>
<gene>
    <name evidence="1" type="ORF">Goshw_004552</name>
</gene>
<dbReference type="Proteomes" id="UP000593576">
    <property type="component" value="Unassembled WGS sequence"/>
</dbReference>
<sequence>MCTYYSLFKQGGSFGSRPRILEEIEKIRIKWGQTLSLELGTFFNFSPSKMYIQWHLKRSKISVSAQFKGKRKVPDDVVELTEKI</sequence>
<protein>
    <submittedName>
        <fullName evidence="1">Uncharacterized protein</fullName>
    </submittedName>
</protein>
<dbReference type="EMBL" id="JABFAF010000010">
    <property type="protein sequence ID" value="MBA0867813.1"/>
    <property type="molecule type" value="Genomic_DNA"/>
</dbReference>
<accession>A0A7J9M9Q4</accession>